<dbReference type="InterPro" id="IPR038536">
    <property type="entry name" value="Alkyl/aryl-sulf_dimr_sf"/>
</dbReference>
<dbReference type="InterPro" id="IPR052195">
    <property type="entry name" value="Bact_Alkyl/Aryl-Sulfatase"/>
</dbReference>
<dbReference type="GO" id="GO:0018909">
    <property type="term" value="P:dodecyl sulfate metabolic process"/>
    <property type="evidence" value="ECO:0007669"/>
    <property type="project" value="InterPro"/>
</dbReference>
<gene>
    <name evidence="2" type="ORF">DPCES_3907</name>
</gene>
<dbReference type="InterPro" id="IPR044097">
    <property type="entry name" value="Bds1/SdsA1_MBL-fold"/>
</dbReference>
<dbReference type="GO" id="GO:0046983">
    <property type="term" value="F:protein dimerization activity"/>
    <property type="evidence" value="ECO:0007669"/>
    <property type="project" value="InterPro"/>
</dbReference>
<dbReference type="SUPFAM" id="SSF56281">
    <property type="entry name" value="Metallo-hydrolase/oxidoreductase"/>
    <property type="match status" value="1"/>
</dbReference>
<dbReference type="Pfam" id="PF14863">
    <property type="entry name" value="Alkyl_sulf_dimr"/>
    <property type="match status" value="1"/>
</dbReference>
<dbReference type="Pfam" id="PF00753">
    <property type="entry name" value="Lactamase_B"/>
    <property type="match status" value="1"/>
</dbReference>
<dbReference type="Gene3D" id="3.60.15.30">
    <property type="entry name" value="Metallo-beta-lactamase domain"/>
    <property type="match status" value="1"/>
</dbReference>
<dbReference type="SMART" id="SM00849">
    <property type="entry name" value="Lactamase_B"/>
    <property type="match status" value="1"/>
</dbReference>
<dbReference type="RefSeq" id="WP_005809350.1">
    <property type="nucleotide sequence ID" value="NZ_CABKQQ010000019.1"/>
</dbReference>
<dbReference type="EMBL" id="LK996017">
    <property type="protein sequence ID" value="CDX03793.1"/>
    <property type="molecule type" value="Genomic_DNA"/>
</dbReference>
<protein>
    <submittedName>
        <fullName evidence="2">Alkyl/aryl-sulfatase BDS1</fullName>
    </submittedName>
</protein>
<reference evidence="2" key="1">
    <citation type="submission" date="2014-07" db="EMBL/GenBank/DDBJ databases">
        <authorList>
            <person name="Hornung V.Bastian."/>
        </authorList>
    </citation>
    <scope>NUCLEOTIDE SEQUENCE</scope>
    <source>
        <strain evidence="2">PCE-S</strain>
    </source>
</reference>
<dbReference type="AlphaFoldDB" id="A0A098B4H3"/>
<dbReference type="PATRIC" id="fig|49338.4.peg.4197"/>
<dbReference type="CDD" id="cd07710">
    <property type="entry name" value="arylsulfatase_Sdsa1-like_MBL-fold"/>
    <property type="match status" value="1"/>
</dbReference>
<name>A0A098B4H3_DESHA</name>
<evidence type="ECO:0000259" key="1">
    <source>
        <dbReference type="SMART" id="SM00849"/>
    </source>
</evidence>
<feature type="domain" description="Metallo-beta-lactamase" evidence="1">
    <location>
        <begin position="37"/>
        <end position="247"/>
    </location>
</feature>
<dbReference type="Gene3D" id="1.25.40.880">
    <property type="entry name" value="Alkyl sulfatase, dimerisation domain"/>
    <property type="match status" value="1"/>
</dbReference>
<accession>A0A098B4H3</accession>
<dbReference type="PANTHER" id="PTHR43223:SF1">
    <property type="entry name" value="ALKYL_ARYL-SULFATASE BDS1"/>
    <property type="match status" value="1"/>
</dbReference>
<dbReference type="InterPro" id="IPR029228">
    <property type="entry name" value="Alkyl_sulf_dimr"/>
</dbReference>
<proteinExistence type="predicted"/>
<organism evidence="2">
    <name type="scientific">Desulfitobacterium hafniense</name>
    <name type="common">Desulfitobacterium frappieri</name>
    <dbReference type="NCBI Taxonomy" id="49338"/>
    <lineage>
        <taxon>Bacteria</taxon>
        <taxon>Bacillati</taxon>
        <taxon>Bacillota</taxon>
        <taxon>Clostridia</taxon>
        <taxon>Eubacteriales</taxon>
        <taxon>Desulfitobacteriaceae</taxon>
        <taxon>Desulfitobacterium</taxon>
    </lineage>
</organism>
<evidence type="ECO:0000313" key="2">
    <source>
        <dbReference type="EMBL" id="CDX03793.1"/>
    </source>
</evidence>
<dbReference type="InterPro" id="IPR001279">
    <property type="entry name" value="Metallo-B-lactamas"/>
</dbReference>
<dbReference type="OMA" id="YTHSHID"/>
<dbReference type="GO" id="GO:0018741">
    <property type="term" value="F:linear primary-alkylsulfatase activity"/>
    <property type="evidence" value="ECO:0007669"/>
    <property type="project" value="InterPro"/>
</dbReference>
<dbReference type="PANTHER" id="PTHR43223">
    <property type="entry name" value="ALKYL/ARYL-SULFATASE"/>
    <property type="match status" value="1"/>
</dbReference>
<dbReference type="InterPro" id="IPR036866">
    <property type="entry name" value="RibonucZ/Hydroxyglut_hydro"/>
</dbReference>
<sequence>MNRYLGELKLIAEAKTGFPKGITKITDRVYFMLGYGGSTATLIEGQESCVLIDTLNGREAAEEALAELRQFTAKPIKTIIFTHYHHFDHTAGAGVFAAGGCEIIARTPLYPQYTRSELLKDIAAIRGARQFGVGLTPGEIISMGIGPMNELNSTKAILKPTRWFSEDRLTLNLDGIEVHLVGAPGETDDQLFVWLPQFKVLCSGDNYYHSWPNLYAIRGGQYRDISQWVSSLDAMLAYDAEHLLPGHTRVISGKEAVRENLTNYRDAIQYILEETLKGMNKGMTIAQLVDTVKLPEKWAVLPNLQEYYGTVAWTVRSIYTGYLGWFDGNPTKLGSLPVRIKAEKTLAIMGGAEKVYATAKQAIEHEDEQWGVELCDILLDAGEKVAESKALKAEGLLHLGRMQVSANARHYYLACAKELLGQSGPAKLAGAAMDMAKRNEG</sequence>